<comment type="caution">
    <text evidence="1">The sequence shown here is derived from an EMBL/GenBank/DDBJ whole genome shotgun (WGS) entry which is preliminary data.</text>
</comment>
<dbReference type="EMBL" id="AZLV01000934">
    <property type="protein sequence ID" value="ETJ02808.1"/>
    <property type="molecule type" value="Genomic_DNA"/>
</dbReference>
<protein>
    <submittedName>
        <fullName evidence="1">Uncharacterized protein</fullName>
    </submittedName>
</protein>
<organism evidence="1 2">
    <name type="scientific">Actinomyces urogenitalis DORA_12</name>
    <dbReference type="NCBI Taxonomy" id="1403939"/>
    <lineage>
        <taxon>Bacteria</taxon>
        <taxon>Bacillati</taxon>
        <taxon>Actinomycetota</taxon>
        <taxon>Actinomycetes</taxon>
        <taxon>Actinomycetales</taxon>
        <taxon>Actinomycetaceae</taxon>
        <taxon>Actinomyces</taxon>
    </lineage>
</organism>
<sequence>PDGRVVAIEVKTAAAPRPGDTRHLLWLRERLGDRLADAVVITTGRDAYRDTDSIAVVPASLLGP</sequence>
<feature type="non-terminal residue" evidence="1">
    <location>
        <position position="1"/>
    </location>
</feature>
<accession>W1V9X4</accession>
<dbReference type="Proteomes" id="UP000018852">
    <property type="component" value="Unassembled WGS sequence"/>
</dbReference>
<evidence type="ECO:0000313" key="2">
    <source>
        <dbReference type="Proteomes" id="UP000018852"/>
    </source>
</evidence>
<evidence type="ECO:0000313" key="1">
    <source>
        <dbReference type="EMBL" id="ETJ02808.1"/>
    </source>
</evidence>
<dbReference type="AlphaFoldDB" id="W1V9X4"/>
<name>W1V9X4_9ACTO</name>
<proteinExistence type="predicted"/>
<reference evidence="1 2" key="1">
    <citation type="submission" date="2013-12" db="EMBL/GenBank/DDBJ databases">
        <title>A Varibaculum cambriense genome reconstructed from a premature infant gut community with otherwise low bacterial novelty that shifts toward anaerobic metabolism during the third week of life.</title>
        <authorList>
            <person name="Brown C.T."/>
            <person name="Sharon I."/>
            <person name="Thomas B.C."/>
            <person name="Castelle C.J."/>
            <person name="Morowitz M.J."/>
            <person name="Banfield J.F."/>
        </authorList>
    </citation>
    <scope>NUCLEOTIDE SEQUENCE [LARGE SCALE GENOMIC DNA]</scope>
    <source>
        <strain evidence="2">DORA_12</strain>
    </source>
</reference>
<gene>
    <name evidence="1" type="ORF">Q605_AUC00934G0002</name>
</gene>